<accession>A0A5N6KWL0</accession>
<dbReference type="InterPro" id="IPR052895">
    <property type="entry name" value="HetReg/Transcr_Mod"/>
</dbReference>
<organism evidence="3 4">
    <name type="scientific">Carpinus fangiana</name>
    <dbReference type="NCBI Taxonomy" id="176857"/>
    <lineage>
        <taxon>Eukaryota</taxon>
        <taxon>Viridiplantae</taxon>
        <taxon>Streptophyta</taxon>
        <taxon>Embryophyta</taxon>
        <taxon>Tracheophyta</taxon>
        <taxon>Spermatophyta</taxon>
        <taxon>Magnoliopsida</taxon>
        <taxon>eudicotyledons</taxon>
        <taxon>Gunneridae</taxon>
        <taxon>Pentapetalae</taxon>
        <taxon>rosids</taxon>
        <taxon>fabids</taxon>
        <taxon>Fagales</taxon>
        <taxon>Betulaceae</taxon>
        <taxon>Carpinus</taxon>
    </lineage>
</organism>
<feature type="compositionally biased region" description="Low complexity" evidence="1">
    <location>
        <begin position="196"/>
        <end position="205"/>
    </location>
</feature>
<dbReference type="EMBL" id="VIBQ01000016">
    <property type="protein sequence ID" value="KAB8356340.1"/>
    <property type="molecule type" value="Genomic_DNA"/>
</dbReference>
<dbReference type="PANTHER" id="PTHR24148">
    <property type="entry name" value="ANKYRIN REPEAT DOMAIN-CONTAINING PROTEIN 39 HOMOLOG-RELATED"/>
    <property type="match status" value="1"/>
</dbReference>
<feature type="compositionally biased region" description="Basic and acidic residues" evidence="1">
    <location>
        <begin position="129"/>
        <end position="143"/>
    </location>
</feature>
<dbReference type="AlphaFoldDB" id="A0A5N6KWL0"/>
<gene>
    <name evidence="3" type="ORF">FH972_023924</name>
</gene>
<evidence type="ECO:0000256" key="1">
    <source>
        <dbReference type="SAM" id="MobiDB-lite"/>
    </source>
</evidence>
<dbReference type="OrthoDB" id="3477286at2759"/>
<feature type="domain" description="Heterokaryon incompatibility" evidence="2">
    <location>
        <begin position="223"/>
        <end position="364"/>
    </location>
</feature>
<reference evidence="3 4" key="1">
    <citation type="submission" date="2019-06" db="EMBL/GenBank/DDBJ databases">
        <title>A chromosomal-level reference genome of Carpinus fangiana (Coryloideae, Betulaceae).</title>
        <authorList>
            <person name="Yang X."/>
            <person name="Wang Z."/>
            <person name="Zhang L."/>
            <person name="Hao G."/>
            <person name="Liu J."/>
            <person name="Yang Y."/>
        </authorList>
    </citation>
    <scope>NUCLEOTIDE SEQUENCE [LARGE SCALE GENOMIC DNA]</scope>
    <source>
        <strain evidence="3">Cfa_2016G</strain>
        <tissue evidence="3">Leaf</tissue>
    </source>
</reference>
<sequence>MANISSSTGTRTVDMKPYPYQPLPNKITVRDQGLNVKRPAIRLFVLPLGDKNDRLSGKIILRKLKDPGSTLKNKYWYKANVAARNQGNKDHQGNEVQRTNGSHSFLNDISPTKVNSSPFAQVNSMEPGKGVKADYTKHDHQQDQNRPVVEESGPSDDTNSLSFSTNVPNSLPQASEPARSASNAESQDLPRKSNEEQSNSQQSSEGVEEKREAVEEEPEGEDYEALSYYWGATTEPSVDISILIKDEAYRLSITPNLASALKHLRLPNRNRKLWVDAICIDQANQKEKSQQISIMDTIYREAKNVCVWLGDPTPSSPLAFELIDQMIDFKRLDRLVNSTNITNWAALAELMRRPWFSRRWIVQEIAYAQSSTVHCGETWIPWQNLADSMALFASKSDSVAKLFKENPTYNNQYDYLGNVTALGAYRLVLTVSKLFRKSDDGQTLEKLMSLESLISNLAAFRARQPHDTIYAILSLAYDAHTSTSEPNREDLELVESLKASSREEATEEQRKKFANIRRGFLNMLKSRVAKKTFHVDYKKRFFEVCRDFIDFSVRSSGKLDILCRPWAPSTEDLPKEDRDLPSWICSLSKSPYRDDSEGRYQRVNADLLVGLPDEQRRTYSASARRGPDFGFGVGNSLEFYCSGLVLDYIQAVQNPASEGNVPNEWLEFGGWTDLASPPPESFWRTLVADRDANGQNPPTYYARACRHAFSQRVAGGALNTERAKMSEESEMMREYLTRLQAVLWMRRLIKTRKGTLGLVPEQAHENDMVCILHGCSVPMILRRTGPDFPDSAHVAGASRAVRTANGVAAEKRTVIPCELIGECYIHGMMDGAAFKVKRGNDRRRRARNSSSYAVLDQTAETLLSAWQ</sequence>
<proteinExistence type="predicted"/>
<dbReference type="Pfam" id="PF06985">
    <property type="entry name" value="HET"/>
    <property type="match status" value="1"/>
</dbReference>
<keyword evidence="4" id="KW-1185">Reference proteome</keyword>
<feature type="compositionally biased region" description="Polar residues" evidence="1">
    <location>
        <begin position="94"/>
        <end position="124"/>
    </location>
</feature>
<comment type="caution">
    <text evidence="3">The sequence shown here is derived from an EMBL/GenBank/DDBJ whole genome shotgun (WGS) entry which is preliminary data.</text>
</comment>
<feature type="region of interest" description="Disordered" evidence="1">
    <location>
        <begin position="85"/>
        <end position="222"/>
    </location>
</feature>
<dbReference type="Proteomes" id="UP000327013">
    <property type="component" value="Unassembled WGS sequence"/>
</dbReference>
<name>A0A5N6KWL0_9ROSI</name>
<feature type="compositionally biased region" description="Polar residues" evidence="1">
    <location>
        <begin position="155"/>
        <end position="173"/>
    </location>
</feature>
<evidence type="ECO:0000313" key="3">
    <source>
        <dbReference type="EMBL" id="KAB8356340.1"/>
    </source>
</evidence>
<evidence type="ECO:0000313" key="4">
    <source>
        <dbReference type="Proteomes" id="UP000327013"/>
    </source>
</evidence>
<dbReference type="InterPro" id="IPR010730">
    <property type="entry name" value="HET"/>
</dbReference>
<protein>
    <recommendedName>
        <fullName evidence="2">Heterokaryon incompatibility domain-containing protein</fullName>
    </recommendedName>
</protein>
<dbReference type="PANTHER" id="PTHR24148:SF64">
    <property type="entry name" value="HETEROKARYON INCOMPATIBILITY DOMAIN-CONTAINING PROTEIN"/>
    <property type="match status" value="1"/>
</dbReference>
<evidence type="ECO:0000259" key="2">
    <source>
        <dbReference type="Pfam" id="PF06985"/>
    </source>
</evidence>